<dbReference type="NCBIfam" id="NF011202">
    <property type="entry name" value="PRK14608.1"/>
    <property type="match status" value="1"/>
</dbReference>
<dbReference type="GO" id="GO:0005524">
    <property type="term" value="F:ATP binding"/>
    <property type="evidence" value="ECO:0007669"/>
    <property type="project" value="UniProtKB-UniRule"/>
</dbReference>
<dbReference type="NCBIfam" id="TIGR00154">
    <property type="entry name" value="ispE"/>
    <property type="match status" value="1"/>
</dbReference>
<accession>A0AAE9XUF0</accession>
<evidence type="ECO:0000256" key="5">
    <source>
        <dbReference type="ARBA" id="ARBA00022741"/>
    </source>
</evidence>
<organism evidence="13 14">
    <name type="scientific">Gimibacter soli</name>
    <dbReference type="NCBI Taxonomy" id="3024400"/>
    <lineage>
        <taxon>Bacteria</taxon>
        <taxon>Pseudomonadati</taxon>
        <taxon>Pseudomonadota</taxon>
        <taxon>Alphaproteobacteria</taxon>
        <taxon>Kordiimonadales</taxon>
        <taxon>Temperatibacteraceae</taxon>
        <taxon>Gimibacter</taxon>
    </lineage>
</organism>
<reference evidence="13" key="1">
    <citation type="submission" date="2023-01" db="EMBL/GenBank/DDBJ databases">
        <title>The genome sequence of Kordiimonadaceae bacterium 6D33.</title>
        <authorList>
            <person name="Liu Y."/>
        </authorList>
    </citation>
    <scope>NUCLEOTIDE SEQUENCE</scope>
    <source>
        <strain evidence="13">6D33</strain>
    </source>
</reference>
<protein>
    <recommendedName>
        <fullName evidence="3 10">4-diphosphocytidyl-2-C-methyl-D-erythritol kinase</fullName>
        <shortName evidence="10">CMK</shortName>
        <ecNumber evidence="2 10">2.7.1.148</ecNumber>
    </recommendedName>
    <alternativeName>
        <fullName evidence="9 10">4-(cytidine-5'-diphospho)-2-C-methyl-D-erythritol kinase</fullName>
    </alternativeName>
</protein>
<dbReference type="InterPro" id="IPR014721">
    <property type="entry name" value="Ribsml_uS5_D2-typ_fold_subgr"/>
</dbReference>
<name>A0AAE9XUF0_9PROT</name>
<evidence type="ECO:0000256" key="6">
    <source>
        <dbReference type="ARBA" id="ARBA00022777"/>
    </source>
</evidence>
<dbReference type="GO" id="GO:0050515">
    <property type="term" value="F:4-(cytidine 5'-diphospho)-2-C-methyl-D-erythritol kinase activity"/>
    <property type="evidence" value="ECO:0007669"/>
    <property type="project" value="UniProtKB-UniRule"/>
</dbReference>
<evidence type="ECO:0000259" key="11">
    <source>
        <dbReference type="Pfam" id="PF00288"/>
    </source>
</evidence>
<dbReference type="KEGG" id="gso:PH603_14505"/>
<dbReference type="EC" id="2.7.1.148" evidence="2 10"/>
<dbReference type="SUPFAM" id="SSF55060">
    <property type="entry name" value="GHMP Kinase, C-terminal domain"/>
    <property type="match status" value="1"/>
</dbReference>
<keyword evidence="4 10" id="KW-0808">Transferase</keyword>
<feature type="active site" evidence="10">
    <location>
        <position position="140"/>
    </location>
</feature>
<keyword evidence="8 10" id="KW-0414">Isoprene biosynthesis</keyword>
<dbReference type="Pfam" id="PF00288">
    <property type="entry name" value="GHMP_kinases_N"/>
    <property type="match status" value="1"/>
</dbReference>
<comment type="function">
    <text evidence="10">Catalyzes the phosphorylation of the position 2 hydroxy group of 4-diphosphocytidyl-2C-methyl-D-erythritol.</text>
</comment>
<dbReference type="InterPro" id="IPR036554">
    <property type="entry name" value="GHMP_kinase_C_sf"/>
</dbReference>
<evidence type="ECO:0000313" key="13">
    <source>
        <dbReference type="EMBL" id="WCL53748.1"/>
    </source>
</evidence>
<dbReference type="RefSeq" id="WP_289503318.1">
    <property type="nucleotide sequence ID" value="NZ_CP116805.1"/>
</dbReference>
<evidence type="ECO:0000256" key="1">
    <source>
        <dbReference type="ARBA" id="ARBA00009684"/>
    </source>
</evidence>
<dbReference type="Proteomes" id="UP001217500">
    <property type="component" value="Chromosome"/>
</dbReference>
<keyword evidence="14" id="KW-1185">Reference proteome</keyword>
<dbReference type="InterPro" id="IPR004424">
    <property type="entry name" value="IspE"/>
</dbReference>
<dbReference type="Gene3D" id="3.30.70.890">
    <property type="entry name" value="GHMP kinase, C-terminal domain"/>
    <property type="match status" value="1"/>
</dbReference>
<evidence type="ECO:0000256" key="10">
    <source>
        <dbReference type="HAMAP-Rule" id="MF_00061"/>
    </source>
</evidence>
<dbReference type="InterPro" id="IPR020568">
    <property type="entry name" value="Ribosomal_Su5_D2-typ_SF"/>
</dbReference>
<evidence type="ECO:0000256" key="3">
    <source>
        <dbReference type="ARBA" id="ARBA00017473"/>
    </source>
</evidence>
<dbReference type="HAMAP" id="MF_00061">
    <property type="entry name" value="IspE"/>
    <property type="match status" value="1"/>
</dbReference>
<evidence type="ECO:0000256" key="2">
    <source>
        <dbReference type="ARBA" id="ARBA00012052"/>
    </source>
</evidence>
<evidence type="ECO:0000313" key="14">
    <source>
        <dbReference type="Proteomes" id="UP001217500"/>
    </source>
</evidence>
<dbReference type="InterPro" id="IPR013750">
    <property type="entry name" value="GHMP_kinase_C_dom"/>
</dbReference>
<feature type="domain" description="GHMP kinase N-terminal" evidence="11">
    <location>
        <begin position="70"/>
        <end position="147"/>
    </location>
</feature>
<dbReference type="PANTHER" id="PTHR43527">
    <property type="entry name" value="4-DIPHOSPHOCYTIDYL-2-C-METHYL-D-ERYTHRITOL KINASE, CHLOROPLASTIC"/>
    <property type="match status" value="1"/>
</dbReference>
<evidence type="ECO:0000256" key="4">
    <source>
        <dbReference type="ARBA" id="ARBA00022679"/>
    </source>
</evidence>
<dbReference type="GO" id="GO:0019288">
    <property type="term" value="P:isopentenyl diphosphate biosynthetic process, methylerythritol 4-phosphate pathway"/>
    <property type="evidence" value="ECO:0007669"/>
    <property type="project" value="UniProtKB-UniRule"/>
</dbReference>
<dbReference type="PANTHER" id="PTHR43527:SF2">
    <property type="entry name" value="4-DIPHOSPHOCYTIDYL-2-C-METHYL-D-ERYTHRITOL KINASE, CHLOROPLASTIC"/>
    <property type="match status" value="1"/>
</dbReference>
<evidence type="ECO:0000256" key="7">
    <source>
        <dbReference type="ARBA" id="ARBA00022840"/>
    </source>
</evidence>
<gene>
    <name evidence="10" type="primary">ispE</name>
    <name evidence="13" type="ORF">PH603_14505</name>
</gene>
<dbReference type="EMBL" id="CP116805">
    <property type="protein sequence ID" value="WCL53748.1"/>
    <property type="molecule type" value="Genomic_DNA"/>
</dbReference>
<dbReference type="GO" id="GO:0016114">
    <property type="term" value="P:terpenoid biosynthetic process"/>
    <property type="evidence" value="ECO:0007669"/>
    <property type="project" value="UniProtKB-UniRule"/>
</dbReference>
<feature type="active site" evidence="10">
    <location>
        <position position="12"/>
    </location>
</feature>
<dbReference type="Gene3D" id="3.30.230.10">
    <property type="match status" value="1"/>
</dbReference>
<sequence length="286" mass="29305">MAPALMVTAPAKVNLFLEITGRRADGYHLLDSLFVFTAHGDTLTFAPADDLALTIDGPFAGALDGAADDNLVLRAARLLAAETGVAAKAAIRLTKNLPVAAGIGGGSADAAAALRGLNDLWGAGLDDAALARLGIQLGADVPACLAGRPILVEGVGEGFMPVVYEGPKGILLANPGLPLETPPVFRAYREASKAFDAGLPPAAAYDLEAVKARRNSLAGPAINVLPAIADVLKTLETLHGVRLARMSGSGATCFALFDSEAEAGAAARSLIARHPDWWLMADRIGA</sequence>
<feature type="binding site" evidence="10">
    <location>
        <begin position="98"/>
        <end position="108"/>
    </location>
    <ligand>
        <name>ATP</name>
        <dbReference type="ChEBI" id="CHEBI:30616"/>
    </ligand>
</feature>
<evidence type="ECO:0000256" key="8">
    <source>
        <dbReference type="ARBA" id="ARBA00023229"/>
    </source>
</evidence>
<feature type="domain" description="GHMP kinase C-terminal" evidence="12">
    <location>
        <begin position="220"/>
        <end position="272"/>
    </location>
</feature>
<comment type="similarity">
    <text evidence="1 10">Belongs to the GHMP kinase family. IspE subfamily.</text>
</comment>
<dbReference type="SUPFAM" id="SSF54211">
    <property type="entry name" value="Ribosomal protein S5 domain 2-like"/>
    <property type="match status" value="1"/>
</dbReference>
<dbReference type="Pfam" id="PF08544">
    <property type="entry name" value="GHMP_kinases_C"/>
    <property type="match status" value="1"/>
</dbReference>
<keyword evidence="5 10" id="KW-0547">Nucleotide-binding</keyword>
<keyword evidence="6 10" id="KW-0418">Kinase</keyword>
<evidence type="ECO:0000259" key="12">
    <source>
        <dbReference type="Pfam" id="PF08544"/>
    </source>
</evidence>
<evidence type="ECO:0000256" key="9">
    <source>
        <dbReference type="ARBA" id="ARBA00032554"/>
    </source>
</evidence>
<dbReference type="PIRSF" id="PIRSF010376">
    <property type="entry name" value="IspE"/>
    <property type="match status" value="1"/>
</dbReference>
<proteinExistence type="inferred from homology"/>
<dbReference type="AlphaFoldDB" id="A0AAE9XUF0"/>
<keyword evidence="7 10" id="KW-0067">ATP-binding</keyword>
<comment type="catalytic activity">
    <reaction evidence="10">
        <text>4-CDP-2-C-methyl-D-erythritol + ATP = 4-CDP-2-C-methyl-D-erythritol 2-phosphate + ADP + H(+)</text>
        <dbReference type="Rhea" id="RHEA:18437"/>
        <dbReference type="ChEBI" id="CHEBI:15378"/>
        <dbReference type="ChEBI" id="CHEBI:30616"/>
        <dbReference type="ChEBI" id="CHEBI:57823"/>
        <dbReference type="ChEBI" id="CHEBI:57919"/>
        <dbReference type="ChEBI" id="CHEBI:456216"/>
        <dbReference type="EC" id="2.7.1.148"/>
    </reaction>
</comment>
<dbReference type="InterPro" id="IPR006204">
    <property type="entry name" value="GHMP_kinase_N_dom"/>
</dbReference>
<comment type="pathway">
    <text evidence="10">Isoprenoid biosynthesis; isopentenyl diphosphate biosynthesis via DXP pathway; isopentenyl diphosphate from 1-deoxy-D-xylulose 5-phosphate: step 3/6.</text>
</comment>